<gene>
    <name evidence="2" type="ORF">GCM10023184_09710</name>
</gene>
<dbReference type="Pfam" id="PF07883">
    <property type="entry name" value="Cupin_2"/>
    <property type="match status" value="1"/>
</dbReference>
<protein>
    <submittedName>
        <fullName evidence="2">Cupin domain-containing protein</fullName>
    </submittedName>
</protein>
<dbReference type="CDD" id="cd02238">
    <property type="entry name" value="cupin_KdgF"/>
    <property type="match status" value="1"/>
</dbReference>
<evidence type="ECO:0000313" key="3">
    <source>
        <dbReference type="Proteomes" id="UP001501725"/>
    </source>
</evidence>
<dbReference type="RefSeq" id="WP_345253832.1">
    <property type="nucleotide sequence ID" value="NZ_BAABGY010000004.1"/>
</dbReference>
<reference evidence="3" key="1">
    <citation type="journal article" date="2019" name="Int. J. Syst. Evol. Microbiol.">
        <title>The Global Catalogue of Microorganisms (GCM) 10K type strain sequencing project: providing services to taxonomists for standard genome sequencing and annotation.</title>
        <authorList>
            <consortium name="The Broad Institute Genomics Platform"/>
            <consortium name="The Broad Institute Genome Sequencing Center for Infectious Disease"/>
            <person name="Wu L."/>
            <person name="Ma J."/>
        </authorList>
    </citation>
    <scope>NUCLEOTIDE SEQUENCE [LARGE SCALE GENOMIC DNA]</scope>
    <source>
        <strain evidence="3">JCM 17919</strain>
    </source>
</reference>
<name>A0ABP8GFF1_9BACT</name>
<keyword evidence="3" id="KW-1185">Reference proteome</keyword>
<dbReference type="Proteomes" id="UP001501725">
    <property type="component" value="Unassembled WGS sequence"/>
</dbReference>
<dbReference type="Gene3D" id="2.60.120.10">
    <property type="entry name" value="Jelly Rolls"/>
    <property type="match status" value="1"/>
</dbReference>
<dbReference type="InterPro" id="IPR014710">
    <property type="entry name" value="RmlC-like_jellyroll"/>
</dbReference>
<comment type="caution">
    <text evidence="2">The sequence shown here is derived from an EMBL/GenBank/DDBJ whole genome shotgun (WGS) entry which is preliminary data.</text>
</comment>
<dbReference type="InterPro" id="IPR013096">
    <property type="entry name" value="Cupin_2"/>
</dbReference>
<dbReference type="SUPFAM" id="SSF51182">
    <property type="entry name" value="RmlC-like cupins"/>
    <property type="match status" value="1"/>
</dbReference>
<dbReference type="EMBL" id="BAABGY010000004">
    <property type="protein sequence ID" value="GAA4323087.1"/>
    <property type="molecule type" value="Genomic_DNA"/>
</dbReference>
<dbReference type="InterPro" id="IPR011051">
    <property type="entry name" value="RmlC_Cupin_sf"/>
</dbReference>
<dbReference type="PANTHER" id="PTHR40112:SF1">
    <property type="entry name" value="H2HPP ISOMERASE"/>
    <property type="match status" value="1"/>
</dbReference>
<dbReference type="InterPro" id="IPR025499">
    <property type="entry name" value="KdgF"/>
</dbReference>
<proteinExistence type="predicted"/>
<dbReference type="PIRSF" id="PIRSF029883">
    <property type="entry name" value="KdgF"/>
    <property type="match status" value="1"/>
</dbReference>
<evidence type="ECO:0000313" key="2">
    <source>
        <dbReference type="EMBL" id="GAA4323087.1"/>
    </source>
</evidence>
<feature type="domain" description="Cupin type-2" evidence="1">
    <location>
        <begin position="32"/>
        <end position="89"/>
    </location>
</feature>
<accession>A0ABP8GFF1</accession>
<organism evidence="2 3">
    <name type="scientific">Flaviaesturariibacter amylovorans</name>
    <dbReference type="NCBI Taxonomy" id="1084520"/>
    <lineage>
        <taxon>Bacteria</taxon>
        <taxon>Pseudomonadati</taxon>
        <taxon>Bacteroidota</taxon>
        <taxon>Chitinophagia</taxon>
        <taxon>Chitinophagales</taxon>
        <taxon>Chitinophagaceae</taxon>
        <taxon>Flaviaestuariibacter</taxon>
    </lineage>
</organism>
<sequence length="118" mass="14016">MEKINWNNVPAEQVNEKMKRQMIYGDKIMIARMEFEDGFTVPWHSHENEQVTEVQEGTLRFWFDDNEEEYIDLTPGDVMIIPGNRRHRALMIGRVVETDTFAPPRQDWIDGSDAYLRK</sequence>
<dbReference type="InterPro" id="IPR052535">
    <property type="entry name" value="Bacilysin_H2HPP_isomerase"/>
</dbReference>
<evidence type="ECO:0000259" key="1">
    <source>
        <dbReference type="Pfam" id="PF07883"/>
    </source>
</evidence>
<dbReference type="PANTHER" id="PTHR40112">
    <property type="entry name" value="H2HPP ISOMERASE"/>
    <property type="match status" value="1"/>
</dbReference>